<dbReference type="InterPro" id="IPR051052">
    <property type="entry name" value="Diverse_substrate_MTase"/>
</dbReference>
<evidence type="ECO:0000256" key="3">
    <source>
        <dbReference type="ARBA" id="ARBA00022679"/>
    </source>
</evidence>
<accession>A0ABN2F276</accession>
<feature type="domain" description="Methyltransferase type 11" evidence="4">
    <location>
        <begin position="39"/>
        <end position="128"/>
    </location>
</feature>
<sequence length="254" mass="27193">MTSVYDSERLAASYAFDRPAVHRQILTSVRAKGPFRRALDIGCGAGVSTAALVPSAEQVIGLEPVQAMLAHRRSVAPSARFAVGTAEALPFATASFDLVAAAGSLNYADLPPALAEVARVLTPDGIFLLYDYAKGRHSLTGDALAAWFTSFEQRFPSPSGWWPLAVPELPLSGTGLRLLDCVDVEVAVPMTFDAYLRYVLGEVGVASAIARGEDSAEQAREWCRRTLAEVFLTEEMTVLFRGYLATLAPIGRAG</sequence>
<dbReference type="Proteomes" id="UP001500064">
    <property type="component" value="Unassembled WGS sequence"/>
</dbReference>
<comment type="caution">
    <text evidence="5">The sequence shown here is derived from an EMBL/GenBank/DDBJ whole genome shotgun (WGS) entry which is preliminary data.</text>
</comment>
<evidence type="ECO:0000313" key="5">
    <source>
        <dbReference type="EMBL" id="GAA1626119.1"/>
    </source>
</evidence>
<proteinExistence type="inferred from homology"/>
<evidence type="ECO:0000256" key="1">
    <source>
        <dbReference type="ARBA" id="ARBA00008361"/>
    </source>
</evidence>
<dbReference type="InterPro" id="IPR029063">
    <property type="entry name" value="SAM-dependent_MTases_sf"/>
</dbReference>
<name>A0ABN2F276_9ACTN</name>
<keyword evidence="2" id="KW-0489">Methyltransferase</keyword>
<dbReference type="RefSeq" id="WP_346103963.1">
    <property type="nucleotide sequence ID" value="NZ_BAAAMU010000013.1"/>
</dbReference>
<protein>
    <recommendedName>
        <fullName evidence="4">Methyltransferase type 11 domain-containing protein</fullName>
    </recommendedName>
</protein>
<dbReference type="SUPFAM" id="SSF53335">
    <property type="entry name" value="S-adenosyl-L-methionine-dependent methyltransferases"/>
    <property type="match status" value="1"/>
</dbReference>
<evidence type="ECO:0000256" key="2">
    <source>
        <dbReference type="ARBA" id="ARBA00022603"/>
    </source>
</evidence>
<dbReference type="InterPro" id="IPR013216">
    <property type="entry name" value="Methyltransf_11"/>
</dbReference>
<evidence type="ECO:0000313" key="6">
    <source>
        <dbReference type="Proteomes" id="UP001500064"/>
    </source>
</evidence>
<evidence type="ECO:0000259" key="4">
    <source>
        <dbReference type="Pfam" id="PF08241"/>
    </source>
</evidence>
<keyword evidence="3" id="KW-0808">Transferase</keyword>
<dbReference type="CDD" id="cd02440">
    <property type="entry name" value="AdoMet_MTases"/>
    <property type="match status" value="1"/>
</dbReference>
<comment type="similarity">
    <text evidence="1">Belongs to the methyltransferase superfamily.</text>
</comment>
<dbReference type="Pfam" id="PF08241">
    <property type="entry name" value="Methyltransf_11"/>
    <property type="match status" value="1"/>
</dbReference>
<dbReference type="Gene3D" id="3.40.50.150">
    <property type="entry name" value="Vaccinia Virus protein VP39"/>
    <property type="match status" value="1"/>
</dbReference>
<reference evidence="5 6" key="1">
    <citation type="journal article" date="2019" name="Int. J. Syst. Evol. Microbiol.">
        <title>The Global Catalogue of Microorganisms (GCM) 10K type strain sequencing project: providing services to taxonomists for standard genome sequencing and annotation.</title>
        <authorList>
            <consortium name="The Broad Institute Genomics Platform"/>
            <consortium name="The Broad Institute Genome Sequencing Center for Infectious Disease"/>
            <person name="Wu L."/>
            <person name="Ma J."/>
        </authorList>
    </citation>
    <scope>NUCLEOTIDE SEQUENCE [LARGE SCALE GENOMIC DNA]</scope>
    <source>
        <strain evidence="5 6">JCM 13929</strain>
    </source>
</reference>
<keyword evidence="6" id="KW-1185">Reference proteome</keyword>
<dbReference type="PANTHER" id="PTHR44942:SF4">
    <property type="entry name" value="METHYLTRANSFERASE TYPE 11 DOMAIN-CONTAINING PROTEIN"/>
    <property type="match status" value="1"/>
</dbReference>
<gene>
    <name evidence="5" type="ORF">GCM10009733_023510</name>
</gene>
<dbReference type="EMBL" id="BAAAMU010000013">
    <property type="protein sequence ID" value="GAA1626119.1"/>
    <property type="molecule type" value="Genomic_DNA"/>
</dbReference>
<organism evidence="5 6">
    <name type="scientific">Nonomuraea maheshkhaliensis</name>
    <dbReference type="NCBI Taxonomy" id="419590"/>
    <lineage>
        <taxon>Bacteria</taxon>
        <taxon>Bacillati</taxon>
        <taxon>Actinomycetota</taxon>
        <taxon>Actinomycetes</taxon>
        <taxon>Streptosporangiales</taxon>
        <taxon>Streptosporangiaceae</taxon>
        <taxon>Nonomuraea</taxon>
    </lineage>
</organism>
<dbReference type="PANTHER" id="PTHR44942">
    <property type="entry name" value="METHYLTRANSF_11 DOMAIN-CONTAINING PROTEIN"/>
    <property type="match status" value="1"/>
</dbReference>